<dbReference type="InterPro" id="IPR000888">
    <property type="entry name" value="RmlC-like"/>
</dbReference>
<reference evidence="1" key="1">
    <citation type="submission" date="2018-05" db="EMBL/GenBank/DDBJ databases">
        <authorList>
            <person name="Lanie J.A."/>
            <person name="Ng W.-L."/>
            <person name="Kazmierczak K.M."/>
            <person name="Andrzejewski T.M."/>
            <person name="Davidsen T.M."/>
            <person name="Wayne K.J."/>
            <person name="Tettelin H."/>
            <person name="Glass J.I."/>
            <person name="Rusch D."/>
            <person name="Podicherti R."/>
            <person name="Tsui H.-C.T."/>
            <person name="Winkler M.E."/>
        </authorList>
    </citation>
    <scope>NUCLEOTIDE SEQUENCE</scope>
</reference>
<evidence type="ECO:0000313" key="1">
    <source>
        <dbReference type="EMBL" id="SVB14127.1"/>
    </source>
</evidence>
<dbReference type="SUPFAM" id="SSF51182">
    <property type="entry name" value="RmlC-like cupins"/>
    <property type="match status" value="1"/>
</dbReference>
<dbReference type="Gene3D" id="2.60.120.10">
    <property type="entry name" value="Jelly Rolls"/>
    <property type="match status" value="1"/>
</dbReference>
<dbReference type="NCBIfam" id="TIGR01221">
    <property type="entry name" value="rmlC"/>
    <property type="match status" value="1"/>
</dbReference>
<dbReference type="EMBL" id="UINC01030175">
    <property type="protein sequence ID" value="SVB14127.1"/>
    <property type="molecule type" value="Genomic_DNA"/>
</dbReference>
<accession>A0A382BLR5</accession>
<organism evidence="1">
    <name type="scientific">marine metagenome</name>
    <dbReference type="NCBI Taxonomy" id="408172"/>
    <lineage>
        <taxon>unclassified sequences</taxon>
        <taxon>metagenomes</taxon>
        <taxon>ecological metagenomes</taxon>
    </lineage>
</organism>
<dbReference type="InterPro" id="IPR014710">
    <property type="entry name" value="RmlC-like_jellyroll"/>
</dbReference>
<dbReference type="PANTHER" id="PTHR21047">
    <property type="entry name" value="DTDP-6-DEOXY-D-GLUCOSE-3,5 EPIMERASE"/>
    <property type="match status" value="1"/>
</dbReference>
<gene>
    <name evidence="1" type="ORF">METZ01_LOCUS166981</name>
</gene>
<evidence type="ECO:0008006" key="2">
    <source>
        <dbReference type="Google" id="ProtNLM"/>
    </source>
</evidence>
<name>A0A382BLR5_9ZZZZ</name>
<sequence>MEIINFNIKGLKLIKPDIFHDERGYFLETYNSKRYKNILENKSFVQDDHSFSKKNVLRGIHFQKTKLQEQLFYLSSGKIFYVAVDFRPNSKTFLDHISLEIESSDHSQIFTPRGVGSAYYTLTDNVNLIYKISQLYGENEEEGVIWNDPTLNIEWPCLDPIVSKKDQSNKLVSQIDFSLLTDLKEL</sequence>
<dbReference type="InterPro" id="IPR011051">
    <property type="entry name" value="RmlC_Cupin_sf"/>
</dbReference>
<proteinExistence type="predicted"/>
<dbReference type="AlphaFoldDB" id="A0A382BLR5"/>
<dbReference type="Pfam" id="PF00908">
    <property type="entry name" value="dTDP_sugar_isom"/>
    <property type="match status" value="1"/>
</dbReference>
<dbReference type="GO" id="GO:0019305">
    <property type="term" value="P:dTDP-rhamnose biosynthetic process"/>
    <property type="evidence" value="ECO:0007669"/>
    <property type="project" value="TreeGrafter"/>
</dbReference>
<dbReference type="GO" id="GO:0008830">
    <property type="term" value="F:dTDP-4-dehydrorhamnose 3,5-epimerase activity"/>
    <property type="evidence" value="ECO:0007669"/>
    <property type="project" value="InterPro"/>
</dbReference>
<dbReference type="PANTHER" id="PTHR21047:SF2">
    <property type="entry name" value="THYMIDINE DIPHOSPHO-4-KETO-RHAMNOSE 3,5-EPIMERASE"/>
    <property type="match status" value="1"/>
</dbReference>
<dbReference type="CDD" id="cd00438">
    <property type="entry name" value="cupin_RmlC"/>
    <property type="match status" value="1"/>
</dbReference>
<dbReference type="GO" id="GO:0005829">
    <property type="term" value="C:cytosol"/>
    <property type="evidence" value="ECO:0007669"/>
    <property type="project" value="TreeGrafter"/>
</dbReference>
<protein>
    <recommendedName>
        <fullName evidence="2">dTDP-4-dehydrorhamnose 3,5-epimerase</fullName>
    </recommendedName>
</protein>
<dbReference type="GO" id="GO:0000271">
    <property type="term" value="P:polysaccharide biosynthetic process"/>
    <property type="evidence" value="ECO:0007669"/>
    <property type="project" value="TreeGrafter"/>
</dbReference>